<evidence type="ECO:0000313" key="2">
    <source>
        <dbReference type="Proteomes" id="UP000037069"/>
    </source>
</evidence>
<dbReference type="EMBL" id="JRES01001284">
    <property type="protein sequence ID" value="KNC23942.1"/>
    <property type="molecule type" value="Genomic_DNA"/>
</dbReference>
<name>A0A0L0BV81_LUCCU</name>
<proteinExistence type="predicted"/>
<sequence>MTAQAKGTAFRCHWGTKFRLIYPLPGQDNEILKVSWTYSTTWSYNLILYTTFGFSRQDSSGLNPQSGLILKDEDSLTCNLCPRGKHFIYLFTQTHSVKNNNNSNSSKTITTNTLIEKHHYLQIVSFKIIDDGHNNLQSVVILKHLSKWPKVKPSLRLMIMCSFGSPLPATSE</sequence>
<evidence type="ECO:0000313" key="1">
    <source>
        <dbReference type="EMBL" id="KNC23942.1"/>
    </source>
</evidence>
<reference evidence="1 2" key="1">
    <citation type="journal article" date="2015" name="Nat. Commun.">
        <title>Lucilia cuprina genome unlocks parasitic fly biology to underpin future interventions.</title>
        <authorList>
            <person name="Anstead C.A."/>
            <person name="Korhonen P.K."/>
            <person name="Young N.D."/>
            <person name="Hall R.S."/>
            <person name="Jex A.R."/>
            <person name="Murali S.C."/>
            <person name="Hughes D.S."/>
            <person name="Lee S.F."/>
            <person name="Perry T."/>
            <person name="Stroehlein A.J."/>
            <person name="Ansell B.R."/>
            <person name="Breugelmans B."/>
            <person name="Hofmann A."/>
            <person name="Qu J."/>
            <person name="Dugan S."/>
            <person name="Lee S.L."/>
            <person name="Chao H."/>
            <person name="Dinh H."/>
            <person name="Han Y."/>
            <person name="Doddapaneni H.V."/>
            <person name="Worley K.C."/>
            <person name="Muzny D.M."/>
            <person name="Ioannidis P."/>
            <person name="Waterhouse R.M."/>
            <person name="Zdobnov E.M."/>
            <person name="James P.J."/>
            <person name="Bagnall N.H."/>
            <person name="Kotze A.C."/>
            <person name="Gibbs R.A."/>
            <person name="Richards S."/>
            <person name="Batterham P."/>
            <person name="Gasser R.B."/>
        </authorList>
    </citation>
    <scope>NUCLEOTIDE SEQUENCE [LARGE SCALE GENOMIC DNA]</scope>
    <source>
        <strain evidence="1 2">LS</strain>
        <tissue evidence="1">Full body</tissue>
    </source>
</reference>
<dbReference type="AlphaFoldDB" id="A0A0L0BV81"/>
<organism evidence="1 2">
    <name type="scientific">Lucilia cuprina</name>
    <name type="common">Green bottle fly</name>
    <name type="synonym">Australian sheep blowfly</name>
    <dbReference type="NCBI Taxonomy" id="7375"/>
    <lineage>
        <taxon>Eukaryota</taxon>
        <taxon>Metazoa</taxon>
        <taxon>Ecdysozoa</taxon>
        <taxon>Arthropoda</taxon>
        <taxon>Hexapoda</taxon>
        <taxon>Insecta</taxon>
        <taxon>Pterygota</taxon>
        <taxon>Neoptera</taxon>
        <taxon>Endopterygota</taxon>
        <taxon>Diptera</taxon>
        <taxon>Brachycera</taxon>
        <taxon>Muscomorpha</taxon>
        <taxon>Oestroidea</taxon>
        <taxon>Calliphoridae</taxon>
        <taxon>Luciliinae</taxon>
        <taxon>Lucilia</taxon>
    </lineage>
</organism>
<gene>
    <name evidence="1" type="ORF">FF38_01002</name>
</gene>
<dbReference type="Proteomes" id="UP000037069">
    <property type="component" value="Unassembled WGS sequence"/>
</dbReference>
<protein>
    <submittedName>
        <fullName evidence="1">Uncharacterized protein</fullName>
    </submittedName>
</protein>
<keyword evidence="2" id="KW-1185">Reference proteome</keyword>
<accession>A0A0L0BV81</accession>
<comment type="caution">
    <text evidence="1">The sequence shown here is derived from an EMBL/GenBank/DDBJ whole genome shotgun (WGS) entry which is preliminary data.</text>
</comment>